<dbReference type="GO" id="GO:0005739">
    <property type="term" value="C:mitochondrion"/>
    <property type="evidence" value="ECO:0007669"/>
    <property type="project" value="TreeGrafter"/>
</dbReference>
<dbReference type="OrthoDB" id="282149at2759"/>
<dbReference type="GO" id="GO:0033617">
    <property type="term" value="P:mitochondrial respiratory chain complex IV assembly"/>
    <property type="evidence" value="ECO:0007669"/>
    <property type="project" value="TreeGrafter"/>
</dbReference>
<evidence type="ECO:0000256" key="1">
    <source>
        <dbReference type="ARBA" id="ARBA00003186"/>
    </source>
</evidence>
<organism evidence="5 6">
    <name type="scientific">Mizuhopecten yessoensis</name>
    <name type="common">Japanese scallop</name>
    <name type="synonym">Patinopecten yessoensis</name>
    <dbReference type="NCBI Taxonomy" id="6573"/>
    <lineage>
        <taxon>Eukaryota</taxon>
        <taxon>Metazoa</taxon>
        <taxon>Spiralia</taxon>
        <taxon>Lophotrochozoa</taxon>
        <taxon>Mollusca</taxon>
        <taxon>Bivalvia</taxon>
        <taxon>Autobranchia</taxon>
        <taxon>Pteriomorphia</taxon>
        <taxon>Pectinida</taxon>
        <taxon>Pectinoidea</taxon>
        <taxon>Pectinidae</taxon>
        <taxon>Mizuhopecten</taxon>
    </lineage>
</organism>
<accession>A0A210QW90</accession>
<dbReference type="EMBL" id="NEDP02001613">
    <property type="protein sequence ID" value="OWF52932.1"/>
    <property type="molecule type" value="Genomic_DNA"/>
</dbReference>
<evidence type="ECO:0000256" key="2">
    <source>
        <dbReference type="ARBA" id="ARBA00007785"/>
    </source>
</evidence>
<dbReference type="PANTHER" id="PTHR28627:SF1">
    <property type="entry name" value="CYTOCHROME C OXIDASE ASSEMBLY FACTOR 5"/>
    <property type="match status" value="1"/>
</dbReference>
<name>A0A210QW90_MIZYE</name>
<keyword evidence="6" id="KW-1185">Reference proteome</keyword>
<dbReference type="AlphaFoldDB" id="A0A210QW90"/>
<proteinExistence type="inferred from homology"/>
<evidence type="ECO:0000313" key="5">
    <source>
        <dbReference type="EMBL" id="OWF52932.1"/>
    </source>
</evidence>
<sequence length="95" mass="10990">MWPFDDEASKPKKSCETQRQQLQDCLLMSPCVNRDGNTPKQCLKMKGHPSVPDECFSLCHSFFLCKRSMVDMRARFRGRSGVDYDAIHYGPKKDE</sequence>
<dbReference type="Proteomes" id="UP000242188">
    <property type="component" value="Unassembled WGS sequence"/>
</dbReference>
<evidence type="ECO:0000256" key="3">
    <source>
        <dbReference type="ARBA" id="ARBA00021904"/>
    </source>
</evidence>
<keyword evidence="4" id="KW-1015">Disulfide bond</keyword>
<comment type="function">
    <text evidence="1">Involved in an early step of the mitochondrial complex IV assembly process.</text>
</comment>
<dbReference type="InterPro" id="IPR018793">
    <property type="entry name" value="Cyt_c_oxidase_assmbl_Pet191"/>
</dbReference>
<gene>
    <name evidence="5" type="ORF">KP79_PYT12925</name>
</gene>
<comment type="similarity">
    <text evidence="2">Belongs to the PET191 family.</text>
</comment>
<evidence type="ECO:0000256" key="4">
    <source>
        <dbReference type="ARBA" id="ARBA00023157"/>
    </source>
</evidence>
<evidence type="ECO:0000313" key="6">
    <source>
        <dbReference type="Proteomes" id="UP000242188"/>
    </source>
</evidence>
<dbReference type="Pfam" id="PF10203">
    <property type="entry name" value="Pet191_N"/>
    <property type="match status" value="1"/>
</dbReference>
<reference evidence="5 6" key="1">
    <citation type="journal article" date="2017" name="Nat. Ecol. Evol.">
        <title>Scallop genome provides insights into evolution of bilaterian karyotype and development.</title>
        <authorList>
            <person name="Wang S."/>
            <person name="Zhang J."/>
            <person name="Jiao W."/>
            <person name="Li J."/>
            <person name="Xun X."/>
            <person name="Sun Y."/>
            <person name="Guo X."/>
            <person name="Huan P."/>
            <person name="Dong B."/>
            <person name="Zhang L."/>
            <person name="Hu X."/>
            <person name="Sun X."/>
            <person name="Wang J."/>
            <person name="Zhao C."/>
            <person name="Wang Y."/>
            <person name="Wang D."/>
            <person name="Huang X."/>
            <person name="Wang R."/>
            <person name="Lv J."/>
            <person name="Li Y."/>
            <person name="Zhang Z."/>
            <person name="Liu B."/>
            <person name="Lu W."/>
            <person name="Hui Y."/>
            <person name="Liang J."/>
            <person name="Zhou Z."/>
            <person name="Hou R."/>
            <person name="Li X."/>
            <person name="Liu Y."/>
            <person name="Li H."/>
            <person name="Ning X."/>
            <person name="Lin Y."/>
            <person name="Zhao L."/>
            <person name="Xing Q."/>
            <person name="Dou J."/>
            <person name="Li Y."/>
            <person name="Mao J."/>
            <person name="Guo H."/>
            <person name="Dou H."/>
            <person name="Li T."/>
            <person name="Mu C."/>
            <person name="Jiang W."/>
            <person name="Fu Q."/>
            <person name="Fu X."/>
            <person name="Miao Y."/>
            <person name="Liu J."/>
            <person name="Yu Q."/>
            <person name="Li R."/>
            <person name="Liao H."/>
            <person name="Li X."/>
            <person name="Kong Y."/>
            <person name="Jiang Z."/>
            <person name="Chourrout D."/>
            <person name="Li R."/>
            <person name="Bao Z."/>
        </authorList>
    </citation>
    <scope>NUCLEOTIDE SEQUENCE [LARGE SCALE GENOMIC DNA]</scope>
    <source>
        <strain evidence="5 6">PY_sf001</strain>
    </source>
</reference>
<protein>
    <recommendedName>
        <fullName evidence="3">Cytochrome c oxidase assembly factor 5</fullName>
    </recommendedName>
</protein>
<dbReference type="STRING" id="6573.A0A210QW90"/>
<dbReference type="PANTHER" id="PTHR28627">
    <property type="entry name" value="CYTOCHROME C OXIDASE ASSEMBLY FACTOR 5"/>
    <property type="match status" value="1"/>
</dbReference>
<comment type="caution">
    <text evidence="5">The sequence shown here is derived from an EMBL/GenBank/DDBJ whole genome shotgun (WGS) entry which is preliminary data.</text>
</comment>